<dbReference type="SUPFAM" id="SSF48576">
    <property type="entry name" value="Terpenoid synthases"/>
    <property type="match status" value="1"/>
</dbReference>
<dbReference type="OrthoDB" id="4497239at2"/>
<dbReference type="Proteomes" id="UP000253792">
    <property type="component" value="Unassembled WGS sequence"/>
</dbReference>
<keyword evidence="4" id="KW-0479">Metal-binding</keyword>
<dbReference type="CDD" id="cd00685">
    <property type="entry name" value="Trans_IPPS_HT"/>
    <property type="match status" value="1"/>
</dbReference>
<dbReference type="RefSeq" id="WP_114620565.1">
    <property type="nucleotide sequence ID" value="NZ_PPTP01000003.1"/>
</dbReference>
<comment type="cofactor">
    <cofactor evidence="1">
        <name>Mg(2+)</name>
        <dbReference type="ChEBI" id="CHEBI:18420"/>
    </cofactor>
</comment>
<dbReference type="Pfam" id="PF00348">
    <property type="entry name" value="polyprenyl_synt"/>
    <property type="match status" value="1"/>
</dbReference>
<dbReference type="SFLD" id="SFLDS00005">
    <property type="entry name" value="Isoprenoid_Synthase_Type_I"/>
    <property type="match status" value="1"/>
</dbReference>
<dbReference type="PANTHER" id="PTHR12001">
    <property type="entry name" value="GERANYLGERANYL PYROPHOSPHATE SYNTHASE"/>
    <property type="match status" value="1"/>
</dbReference>
<name>A0A369LC91_9ACTN</name>
<dbReference type="EMBL" id="PPTP01000003">
    <property type="protein sequence ID" value="RDB56287.1"/>
    <property type="molecule type" value="Genomic_DNA"/>
</dbReference>
<keyword evidence="8" id="KW-1185">Reference proteome</keyword>
<dbReference type="InterPro" id="IPR033749">
    <property type="entry name" value="Polyprenyl_synt_CS"/>
</dbReference>
<accession>A0A369LC91</accession>
<dbReference type="InterPro" id="IPR000092">
    <property type="entry name" value="Polyprenyl_synt"/>
</dbReference>
<sequence length="351" mass="38116">MKNINEIIADVAEPPKTFEGYLMAYADQVGDLVNTYLPAGTHPDMDRYLYAPLKRYSENGGKRHRPLICFAACLAVGGDMRLATSAAAAIEHFHTAALIHDDIADEAELRRGEPCMHCTEGIGLAINAGDLALSLVNGTVVEDPDLDDHTKVRVISELIEMTRRTIEGQALDIGWARDGRYDIAPEDYLVMATHKTAHYSGAVPLAVGAIIGGGTAEEVEALRSYGLDTGLAFQIQDDLLNLVGSEESTKKDFRSDITEGKRTLVVVHALANAAPEARERLIQILSAKEKDPAVLAEAVDIMQATGSVEYARAYAENLTNTAKGRLVEKVGPSLSRDLLISMADWFVNRLK</sequence>
<comment type="similarity">
    <text evidence="2 6">Belongs to the FPP/GGPP synthase family.</text>
</comment>
<evidence type="ECO:0000313" key="7">
    <source>
        <dbReference type="EMBL" id="RDB56287.1"/>
    </source>
</evidence>
<dbReference type="InterPro" id="IPR008949">
    <property type="entry name" value="Isoprenoid_synthase_dom_sf"/>
</dbReference>
<dbReference type="PANTHER" id="PTHR12001:SF85">
    <property type="entry name" value="SHORT CHAIN ISOPRENYL DIPHOSPHATE SYNTHASE"/>
    <property type="match status" value="1"/>
</dbReference>
<comment type="caution">
    <text evidence="7">The sequence shown here is derived from an EMBL/GenBank/DDBJ whole genome shotgun (WGS) entry which is preliminary data.</text>
</comment>
<evidence type="ECO:0000256" key="6">
    <source>
        <dbReference type="RuleBase" id="RU004466"/>
    </source>
</evidence>
<evidence type="ECO:0000256" key="1">
    <source>
        <dbReference type="ARBA" id="ARBA00001946"/>
    </source>
</evidence>
<evidence type="ECO:0000256" key="2">
    <source>
        <dbReference type="ARBA" id="ARBA00006706"/>
    </source>
</evidence>
<organism evidence="7 8">
    <name type="scientific">Senegalimassilia anaerobia</name>
    <dbReference type="NCBI Taxonomy" id="1473216"/>
    <lineage>
        <taxon>Bacteria</taxon>
        <taxon>Bacillati</taxon>
        <taxon>Actinomycetota</taxon>
        <taxon>Coriobacteriia</taxon>
        <taxon>Coriobacteriales</taxon>
        <taxon>Coriobacteriaceae</taxon>
        <taxon>Senegalimassilia</taxon>
    </lineage>
</organism>
<proteinExistence type="inferred from homology"/>
<protein>
    <submittedName>
        <fullName evidence="7">Polyprenyl synthetase</fullName>
    </submittedName>
</protein>
<reference evidence="7 8" key="1">
    <citation type="journal article" date="2018" name="Elife">
        <title>Discovery and characterization of a prevalent human gut bacterial enzyme sufficient for the inactivation of a family of plant toxins.</title>
        <authorList>
            <person name="Koppel N."/>
            <person name="Bisanz J.E."/>
            <person name="Pandelia M.E."/>
            <person name="Turnbaugh P.J."/>
            <person name="Balskus E.P."/>
        </authorList>
    </citation>
    <scope>NUCLEOTIDE SEQUENCE [LARGE SCALE GENOMIC DNA]</scope>
    <source>
        <strain evidence="8">anaerobia AP69FAA</strain>
    </source>
</reference>
<keyword evidence="5" id="KW-0460">Magnesium</keyword>
<dbReference type="GO" id="GO:0004659">
    <property type="term" value="F:prenyltransferase activity"/>
    <property type="evidence" value="ECO:0007669"/>
    <property type="project" value="InterPro"/>
</dbReference>
<keyword evidence="3 6" id="KW-0808">Transferase</keyword>
<dbReference type="GO" id="GO:0046872">
    <property type="term" value="F:metal ion binding"/>
    <property type="evidence" value="ECO:0007669"/>
    <property type="project" value="UniProtKB-KW"/>
</dbReference>
<dbReference type="PROSITE" id="PS00723">
    <property type="entry name" value="POLYPRENYL_SYNTHASE_1"/>
    <property type="match status" value="1"/>
</dbReference>
<dbReference type="AlphaFoldDB" id="A0A369LC91"/>
<evidence type="ECO:0000256" key="4">
    <source>
        <dbReference type="ARBA" id="ARBA00022723"/>
    </source>
</evidence>
<evidence type="ECO:0000313" key="8">
    <source>
        <dbReference type="Proteomes" id="UP000253792"/>
    </source>
</evidence>
<gene>
    <name evidence="7" type="ORF">C1880_04650</name>
</gene>
<evidence type="ECO:0000256" key="3">
    <source>
        <dbReference type="ARBA" id="ARBA00022679"/>
    </source>
</evidence>
<evidence type="ECO:0000256" key="5">
    <source>
        <dbReference type="ARBA" id="ARBA00022842"/>
    </source>
</evidence>
<dbReference type="Gene3D" id="1.10.600.10">
    <property type="entry name" value="Farnesyl Diphosphate Synthase"/>
    <property type="match status" value="1"/>
</dbReference>
<dbReference type="STRING" id="1034345.GCA_000236865_00482"/>
<dbReference type="GO" id="GO:0008299">
    <property type="term" value="P:isoprenoid biosynthetic process"/>
    <property type="evidence" value="ECO:0007669"/>
    <property type="project" value="InterPro"/>
</dbReference>
<dbReference type="SFLD" id="SFLDG01017">
    <property type="entry name" value="Polyprenyl_Transferase_Like"/>
    <property type="match status" value="1"/>
</dbReference>